<name>A0A6P4AY47_ARADU</name>
<gene>
    <name evidence="3" type="primary">LOC107459317</name>
</gene>
<dbReference type="InterPro" id="IPR004252">
    <property type="entry name" value="Probable_transposase_24"/>
</dbReference>
<evidence type="ECO:0000313" key="3">
    <source>
        <dbReference type="RefSeq" id="XP_015933013.1"/>
    </source>
</evidence>
<protein>
    <submittedName>
        <fullName evidence="3">Uncharacterized protein LOC107459317</fullName>
    </submittedName>
</protein>
<feature type="compositionally biased region" description="Basic and acidic residues" evidence="1">
    <location>
        <begin position="94"/>
        <end position="104"/>
    </location>
</feature>
<evidence type="ECO:0000256" key="1">
    <source>
        <dbReference type="SAM" id="MobiDB-lite"/>
    </source>
</evidence>
<dbReference type="RefSeq" id="XP_015933013.1">
    <property type="nucleotide sequence ID" value="XM_016077527.1"/>
</dbReference>
<feature type="compositionally biased region" description="Polar residues" evidence="1">
    <location>
        <begin position="106"/>
        <end position="124"/>
    </location>
</feature>
<organism evidence="2 3">
    <name type="scientific">Arachis duranensis</name>
    <name type="common">Wild peanut</name>
    <dbReference type="NCBI Taxonomy" id="130453"/>
    <lineage>
        <taxon>Eukaryota</taxon>
        <taxon>Viridiplantae</taxon>
        <taxon>Streptophyta</taxon>
        <taxon>Embryophyta</taxon>
        <taxon>Tracheophyta</taxon>
        <taxon>Spermatophyta</taxon>
        <taxon>Magnoliopsida</taxon>
        <taxon>eudicotyledons</taxon>
        <taxon>Gunneridae</taxon>
        <taxon>Pentapetalae</taxon>
        <taxon>rosids</taxon>
        <taxon>fabids</taxon>
        <taxon>Fabales</taxon>
        <taxon>Fabaceae</taxon>
        <taxon>Papilionoideae</taxon>
        <taxon>50 kb inversion clade</taxon>
        <taxon>dalbergioids sensu lato</taxon>
        <taxon>Dalbergieae</taxon>
        <taxon>Pterocarpus clade</taxon>
        <taxon>Arachis</taxon>
    </lineage>
</organism>
<dbReference type="Proteomes" id="UP000515211">
    <property type="component" value="Chromosome 7"/>
</dbReference>
<dbReference type="KEGG" id="adu:107459317"/>
<dbReference type="OrthoDB" id="1430750at2759"/>
<feature type="region of interest" description="Disordered" evidence="1">
    <location>
        <begin position="86"/>
        <end position="126"/>
    </location>
</feature>
<feature type="compositionally biased region" description="Polar residues" evidence="1">
    <location>
        <begin position="453"/>
        <end position="462"/>
    </location>
</feature>
<dbReference type="PANTHER" id="PTHR33144:SF45">
    <property type="entry name" value="TRANSPOSASE TNP1_EN_SPM-LIKE DOMAIN-CONTAINING PROTEIN"/>
    <property type="match status" value="1"/>
</dbReference>
<dbReference type="PANTHER" id="PTHR33144">
    <property type="entry name" value="OS10G0409366 PROTEIN-RELATED"/>
    <property type="match status" value="1"/>
</dbReference>
<feature type="region of interest" description="Disordered" evidence="1">
    <location>
        <begin position="449"/>
        <end position="468"/>
    </location>
</feature>
<reference evidence="3" key="2">
    <citation type="submission" date="2025-08" db="UniProtKB">
        <authorList>
            <consortium name="RefSeq"/>
        </authorList>
    </citation>
    <scope>IDENTIFICATION</scope>
    <source>
        <tissue evidence="3">Whole plant</tissue>
    </source>
</reference>
<accession>A0A6P4AY47</accession>
<reference evidence="2" key="1">
    <citation type="journal article" date="2016" name="Nat. Genet.">
        <title>The genome sequences of Arachis duranensis and Arachis ipaensis, the diploid ancestors of cultivated peanut.</title>
        <authorList>
            <person name="Bertioli D.J."/>
            <person name="Cannon S.B."/>
            <person name="Froenicke L."/>
            <person name="Huang G."/>
            <person name="Farmer A.D."/>
            <person name="Cannon E.K."/>
            <person name="Liu X."/>
            <person name="Gao D."/>
            <person name="Clevenger J."/>
            <person name="Dash S."/>
            <person name="Ren L."/>
            <person name="Moretzsohn M.C."/>
            <person name="Shirasawa K."/>
            <person name="Huang W."/>
            <person name="Vidigal B."/>
            <person name="Abernathy B."/>
            <person name="Chu Y."/>
            <person name="Niederhuth C.E."/>
            <person name="Umale P."/>
            <person name="Araujo A.C."/>
            <person name="Kozik A."/>
            <person name="Kim K.D."/>
            <person name="Burow M.D."/>
            <person name="Varshney R.K."/>
            <person name="Wang X."/>
            <person name="Zhang X."/>
            <person name="Barkley N."/>
            <person name="Guimaraes P.M."/>
            <person name="Isobe S."/>
            <person name="Guo B."/>
            <person name="Liao B."/>
            <person name="Stalker H.T."/>
            <person name="Schmitz R.J."/>
            <person name="Scheffler B.E."/>
            <person name="Leal-Bertioli S.C."/>
            <person name="Xun X."/>
            <person name="Jackson S.A."/>
            <person name="Michelmore R."/>
            <person name="Ozias-Akins P."/>
        </authorList>
    </citation>
    <scope>NUCLEOTIDE SEQUENCE [LARGE SCALE GENOMIC DNA]</scope>
    <source>
        <strain evidence="2">cv. V14167</strain>
    </source>
</reference>
<sequence length="468" mass="52553">MTMMLTLMLMEVQNSQIEDMISRDRDCGRGHGRSRKGGLGFLPVAPVWVPLAAAVHVIAAAVRVQSGSCAFIQKAMPKCKRFANPLKSAPQSERGFDQSNKDIVHNSPTDSSPPNHDSITQDGTIKTRRLKVKEMDNLTRDEQVIVNFEDQQAIGESQGLLAGYLRTLAVDCKLFPINFSKWSGPLGIPRSRFEECFSNLLKPKFHFKISEGIAKRYCKLNLAKKWSQHRIKLWNEFYDPCMSRQAIIDNVPVGIDRDQWASFIQYRFLPFTMEMCRRNKEVRKKQTISHTGGSKPISRKRHEIFLQTGRKISRGEMYIATHKKKDGSFVTDEARNIAEQIELLMTQNEKDESGPSTNDAIGKVFGEEHSGRVRCLGMGATPTNTFRGANHPGQFANSSISMSSTNYSQTDFKRLESKFDGTLTALKAYFLSKEGRIPANDVENEIITPATERASSSGGSNENCEDIV</sequence>
<evidence type="ECO:0000313" key="2">
    <source>
        <dbReference type="Proteomes" id="UP000515211"/>
    </source>
</evidence>
<proteinExistence type="predicted"/>
<dbReference type="AlphaFoldDB" id="A0A6P4AY47"/>
<dbReference type="GeneID" id="107459317"/>
<dbReference type="Pfam" id="PF03004">
    <property type="entry name" value="Transposase_24"/>
    <property type="match status" value="1"/>
</dbReference>
<keyword evidence="2" id="KW-1185">Reference proteome</keyword>